<gene>
    <name evidence="1" type="ORF">SSQG_00898</name>
</gene>
<proteinExistence type="predicted"/>
<keyword evidence="2" id="KW-1185">Reference proteome</keyword>
<organism evidence="1 2">
    <name type="scientific">Streptomyces viridochromogenes (strain DSM 40736 / JCM 4977 / BCRC 1201 / Tue 494)</name>
    <dbReference type="NCBI Taxonomy" id="591159"/>
    <lineage>
        <taxon>Bacteria</taxon>
        <taxon>Bacillati</taxon>
        <taxon>Actinomycetota</taxon>
        <taxon>Actinomycetes</taxon>
        <taxon>Kitasatosporales</taxon>
        <taxon>Streptomycetaceae</taxon>
        <taxon>Streptomyces</taxon>
    </lineage>
</organism>
<dbReference type="HOGENOM" id="CLU_2810796_0_0_11"/>
<evidence type="ECO:0000313" key="1">
    <source>
        <dbReference type="EMBL" id="EFL30381.1"/>
    </source>
</evidence>
<dbReference type="eggNOG" id="ENOG5030MZ3">
    <property type="taxonomic scope" value="Bacteria"/>
</dbReference>
<dbReference type="Proteomes" id="UP000004184">
    <property type="component" value="Unassembled WGS sequence"/>
</dbReference>
<evidence type="ECO:0000313" key="2">
    <source>
        <dbReference type="Proteomes" id="UP000004184"/>
    </source>
</evidence>
<name>D9XDK1_STRVT</name>
<dbReference type="AlphaFoldDB" id="D9XDK1"/>
<reference evidence="2" key="1">
    <citation type="submission" date="2009-02" db="EMBL/GenBank/DDBJ databases">
        <title>Annotation of Streptomyces viridochromogenes strain DSM 40736.</title>
        <authorList>
            <consortium name="The Broad Institute Genome Sequencing Platform"/>
            <consortium name="Broad Institute Microbial Sequencing Center"/>
            <person name="Fischbach M."/>
            <person name="Godfrey P."/>
            <person name="Ward D."/>
            <person name="Young S."/>
            <person name="Zeng Q."/>
            <person name="Koehrsen M."/>
            <person name="Alvarado L."/>
            <person name="Berlin A.M."/>
            <person name="Bochicchio J."/>
            <person name="Borenstein D."/>
            <person name="Chapman S.B."/>
            <person name="Chen Z."/>
            <person name="Engels R."/>
            <person name="Freedman E."/>
            <person name="Gellesch M."/>
            <person name="Goldberg J."/>
            <person name="Griggs A."/>
            <person name="Gujja S."/>
            <person name="Heilman E.R."/>
            <person name="Heiman D.I."/>
            <person name="Hepburn T.A."/>
            <person name="Howarth C."/>
            <person name="Jen D."/>
            <person name="Larson L."/>
            <person name="Lewis B."/>
            <person name="Mehta T."/>
            <person name="Park D."/>
            <person name="Pearson M."/>
            <person name="Richards J."/>
            <person name="Roberts A."/>
            <person name="Saif S."/>
            <person name="Shea T.D."/>
            <person name="Shenoy N."/>
            <person name="Sisk P."/>
            <person name="Stolte C."/>
            <person name="Sykes S.N."/>
            <person name="Thomson T."/>
            <person name="Walk T."/>
            <person name="White J."/>
            <person name="Yandava C."/>
            <person name="Straight P."/>
            <person name="Clardy J."/>
            <person name="Hung D."/>
            <person name="Kolter R."/>
            <person name="Mekalanos J."/>
            <person name="Walker S."/>
            <person name="Walsh C.T."/>
            <person name="Wieland-Brown L.C."/>
            <person name="Haas B."/>
            <person name="Nusbaum C."/>
            <person name="Birren B."/>
        </authorList>
    </citation>
    <scope>NUCLEOTIDE SEQUENCE [LARGE SCALE GENOMIC DNA]</scope>
    <source>
        <strain evidence="2">DSM 40736 / JCM 4977 / BCRC 1201 / Tue 494</strain>
    </source>
</reference>
<dbReference type="EMBL" id="GG657757">
    <property type="protein sequence ID" value="EFL30381.1"/>
    <property type="molecule type" value="Genomic_DNA"/>
</dbReference>
<sequence length="67" mass="7868">MFPSQSSQVSTSTVVPKSSQYLLVVHHGTQRQTFMQRFRHFSMHWGRSQEFLHVWVHSCPHSNEQVA</sequence>
<accession>D9XDK1</accession>
<protein>
    <submittedName>
        <fullName evidence="1">Predicted protein</fullName>
    </submittedName>
</protein>